<evidence type="ECO:0000313" key="2">
    <source>
        <dbReference type="EMBL" id="NYI69641.1"/>
    </source>
</evidence>
<name>A0A7Z0D661_9ACTN</name>
<evidence type="ECO:0000313" key="3">
    <source>
        <dbReference type="Proteomes" id="UP000527616"/>
    </source>
</evidence>
<evidence type="ECO:0000259" key="1">
    <source>
        <dbReference type="Pfam" id="PF16571"/>
    </source>
</evidence>
<reference evidence="2 3" key="1">
    <citation type="submission" date="2020-07" db="EMBL/GenBank/DDBJ databases">
        <title>Sequencing the genomes of 1000 actinobacteria strains.</title>
        <authorList>
            <person name="Klenk H.-P."/>
        </authorList>
    </citation>
    <scope>NUCLEOTIDE SEQUENCE [LARGE SCALE GENOMIC DNA]</scope>
    <source>
        <strain evidence="2 3">DSM 103164</strain>
    </source>
</reference>
<dbReference type="EMBL" id="JACBZS010000001">
    <property type="protein sequence ID" value="NYI69641.1"/>
    <property type="molecule type" value="Genomic_DNA"/>
</dbReference>
<gene>
    <name evidence="2" type="ORF">GGQ54_000201</name>
</gene>
<dbReference type="Proteomes" id="UP000527616">
    <property type="component" value="Unassembled WGS sequence"/>
</dbReference>
<organism evidence="2 3">
    <name type="scientific">Naumannella cuiyingiana</name>
    <dbReference type="NCBI Taxonomy" id="1347891"/>
    <lineage>
        <taxon>Bacteria</taxon>
        <taxon>Bacillati</taxon>
        <taxon>Actinomycetota</taxon>
        <taxon>Actinomycetes</taxon>
        <taxon>Propionibacteriales</taxon>
        <taxon>Propionibacteriaceae</taxon>
        <taxon>Naumannella</taxon>
    </lineage>
</organism>
<sequence length="165" mass="18168">MEPITAEQVRASFVNTTRSQLKKLTVPADLATERWDDLDFLGWRDPKAPQQGYLVAPRDGGLTGVALRTQEPSRRDPKAAMCSLCLTVHPMADVALFAARRSGPGGRRGDTVGTYICANLRCPLYVRGVLTSEAARPMGETLSVEAKIIRLRANVDRFVDRVLED</sequence>
<dbReference type="AlphaFoldDB" id="A0A7Z0D661"/>
<comment type="caution">
    <text evidence="2">The sequence shown here is derived from an EMBL/GenBank/DDBJ whole genome shotgun (WGS) entry which is preliminary data.</text>
</comment>
<dbReference type="Pfam" id="PF16571">
    <property type="entry name" value="FBP_C"/>
    <property type="match status" value="1"/>
</dbReference>
<keyword evidence="3" id="KW-1185">Reference proteome</keyword>
<proteinExistence type="predicted"/>
<feature type="domain" description="Elongation factor G-binding protein C-terminal treble-clef zinc-finger" evidence="1">
    <location>
        <begin position="8"/>
        <end position="162"/>
    </location>
</feature>
<dbReference type="InterPro" id="IPR032330">
    <property type="entry name" value="EF-G-binding_C"/>
</dbReference>
<dbReference type="RefSeq" id="WP_179443689.1">
    <property type="nucleotide sequence ID" value="NZ_JACBZS010000001.1"/>
</dbReference>
<protein>
    <recommendedName>
        <fullName evidence="1">Elongation factor G-binding protein C-terminal treble-clef zinc-finger domain-containing protein</fullName>
    </recommendedName>
</protein>
<accession>A0A7Z0D661</accession>